<proteinExistence type="predicted"/>
<evidence type="ECO:0000313" key="3">
    <source>
        <dbReference type="Proteomes" id="UP001283361"/>
    </source>
</evidence>
<organism evidence="2 3">
    <name type="scientific">Elysia crispata</name>
    <name type="common">lettuce slug</name>
    <dbReference type="NCBI Taxonomy" id="231223"/>
    <lineage>
        <taxon>Eukaryota</taxon>
        <taxon>Metazoa</taxon>
        <taxon>Spiralia</taxon>
        <taxon>Lophotrochozoa</taxon>
        <taxon>Mollusca</taxon>
        <taxon>Gastropoda</taxon>
        <taxon>Heterobranchia</taxon>
        <taxon>Euthyneura</taxon>
        <taxon>Panpulmonata</taxon>
        <taxon>Sacoglossa</taxon>
        <taxon>Placobranchoidea</taxon>
        <taxon>Plakobranchidae</taxon>
        <taxon>Elysia</taxon>
    </lineage>
</organism>
<evidence type="ECO:0000256" key="1">
    <source>
        <dbReference type="SAM" id="MobiDB-lite"/>
    </source>
</evidence>
<feature type="region of interest" description="Disordered" evidence="1">
    <location>
        <begin position="58"/>
        <end position="80"/>
    </location>
</feature>
<keyword evidence="3" id="KW-1185">Reference proteome</keyword>
<sequence length="80" mass="8773">MADHVISRTPHCKAITSQSQTRSGRLHRTNDKYTNTHTHSDSVVYILAPVYNAGSLSGGNFGREPSVSHASSNRFFKNGL</sequence>
<name>A0AAE1D6W4_9GAST</name>
<protein>
    <submittedName>
        <fullName evidence="2">Uncharacterized protein</fullName>
    </submittedName>
</protein>
<evidence type="ECO:0000313" key="2">
    <source>
        <dbReference type="EMBL" id="KAK3759571.1"/>
    </source>
</evidence>
<dbReference type="EMBL" id="JAWDGP010005112">
    <property type="protein sequence ID" value="KAK3759571.1"/>
    <property type="molecule type" value="Genomic_DNA"/>
</dbReference>
<feature type="compositionally biased region" description="Polar residues" evidence="1">
    <location>
        <begin position="68"/>
        <end position="80"/>
    </location>
</feature>
<comment type="caution">
    <text evidence="2">The sequence shown here is derived from an EMBL/GenBank/DDBJ whole genome shotgun (WGS) entry which is preliminary data.</text>
</comment>
<accession>A0AAE1D6W4</accession>
<gene>
    <name evidence="2" type="ORF">RRG08_009757</name>
</gene>
<dbReference type="AlphaFoldDB" id="A0AAE1D6W4"/>
<reference evidence="2" key="1">
    <citation type="journal article" date="2023" name="G3 (Bethesda)">
        <title>A reference genome for the long-term kleptoplast-retaining sea slug Elysia crispata morphotype clarki.</title>
        <authorList>
            <person name="Eastman K.E."/>
            <person name="Pendleton A.L."/>
            <person name="Shaikh M.A."/>
            <person name="Suttiyut T."/>
            <person name="Ogas R."/>
            <person name="Tomko P."/>
            <person name="Gavelis G."/>
            <person name="Widhalm J.R."/>
            <person name="Wisecaver J.H."/>
        </authorList>
    </citation>
    <scope>NUCLEOTIDE SEQUENCE</scope>
    <source>
        <strain evidence="2">ECLA1</strain>
    </source>
</reference>
<feature type="region of interest" description="Disordered" evidence="1">
    <location>
        <begin position="1"/>
        <end position="35"/>
    </location>
</feature>
<dbReference type="Proteomes" id="UP001283361">
    <property type="component" value="Unassembled WGS sequence"/>
</dbReference>